<gene>
    <name evidence="2" type="ORF">AOL_s00054g958</name>
</gene>
<dbReference type="HOGENOM" id="CLU_1360116_0_0_1"/>
<protein>
    <submittedName>
        <fullName evidence="2">Uncharacterized protein</fullName>
    </submittedName>
</protein>
<evidence type="ECO:0000313" key="2">
    <source>
        <dbReference type="EMBL" id="EGX50872.1"/>
    </source>
</evidence>
<dbReference type="RefSeq" id="XP_011120576.1">
    <property type="nucleotide sequence ID" value="XM_011122274.1"/>
</dbReference>
<dbReference type="Proteomes" id="UP000008784">
    <property type="component" value="Unassembled WGS sequence"/>
</dbReference>
<comment type="caution">
    <text evidence="2">The sequence shown here is derived from an EMBL/GenBank/DDBJ whole genome shotgun (WGS) entry which is preliminary data.</text>
</comment>
<name>G1X7P1_ARTOA</name>
<dbReference type="InParanoid" id="G1X7P1"/>
<reference evidence="2 3" key="1">
    <citation type="journal article" date="2011" name="PLoS Pathog.">
        <title>Genomic and proteomic analyses of the fungus Arthrobotrys oligospora provide insights into nematode-trap formation.</title>
        <authorList>
            <person name="Yang J."/>
            <person name="Wang L."/>
            <person name="Ji X."/>
            <person name="Feng Y."/>
            <person name="Li X."/>
            <person name="Zou C."/>
            <person name="Xu J."/>
            <person name="Ren Y."/>
            <person name="Mi Q."/>
            <person name="Wu J."/>
            <person name="Liu S."/>
            <person name="Liu Y."/>
            <person name="Huang X."/>
            <person name="Wang H."/>
            <person name="Niu X."/>
            <person name="Li J."/>
            <person name="Liang L."/>
            <person name="Luo Y."/>
            <person name="Ji K."/>
            <person name="Zhou W."/>
            <person name="Yu Z."/>
            <person name="Li G."/>
            <person name="Liu Y."/>
            <person name="Li L."/>
            <person name="Qiao M."/>
            <person name="Feng L."/>
            <person name="Zhang K.-Q."/>
        </authorList>
    </citation>
    <scope>NUCLEOTIDE SEQUENCE [LARGE SCALE GENOMIC DNA]</scope>
    <source>
        <strain evidence="3">ATCC 24927 / CBS 115.81 / DSM 1491</strain>
    </source>
</reference>
<proteinExistence type="predicted"/>
<dbReference type="GeneID" id="22891557"/>
<evidence type="ECO:0000256" key="1">
    <source>
        <dbReference type="SAM" id="MobiDB-lite"/>
    </source>
</evidence>
<feature type="region of interest" description="Disordered" evidence="1">
    <location>
        <begin position="53"/>
        <end position="78"/>
    </location>
</feature>
<keyword evidence="3" id="KW-1185">Reference proteome</keyword>
<sequence length="201" mass="23564">MYISERNNSPHLNRFFSCIFRLTRGVVSKAITCRREKGLDRRHRRGPKSILFAKVGSGEDGGEHGQYGNSNSREDAYHAEEKKEMRGEDTLWTSSMPVVYENAKEDLATDVGHFYPKPIYLAIYLRPLLQTSIPSQLSLSSNRRSRTSIRTFTNMHALWVFHAHLENFRNKCSCGDESWWRMQWINRHESRKEQEQVQVQE</sequence>
<dbReference type="EMBL" id="ADOT01000093">
    <property type="protein sequence ID" value="EGX50872.1"/>
    <property type="molecule type" value="Genomic_DNA"/>
</dbReference>
<accession>G1X7P1</accession>
<evidence type="ECO:0000313" key="3">
    <source>
        <dbReference type="Proteomes" id="UP000008784"/>
    </source>
</evidence>
<organism evidence="2 3">
    <name type="scientific">Arthrobotrys oligospora (strain ATCC 24927 / CBS 115.81 / DSM 1491)</name>
    <name type="common">Nematode-trapping fungus</name>
    <name type="synonym">Didymozoophaga oligospora</name>
    <dbReference type="NCBI Taxonomy" id="756982"/>
    <lineage>
        <taxon>Eukaryota</taxon>
        <taxon>Fungi</taxon>
        <taxon>Dikarya</taxon>
        <taxon>Ascomycota</taxon>
        <taxon>Pezizomycotina</taxon>
        <taxon>Orbiliomycetes</taxon>
        <taxon>Orbiliales</taxon>
        <taxon>Orbiliaceae</taxon>
        <taxon>Orbilia</taxon>
        <taxon>Orbilia oligospora</taxon>
    </lineage>
</organism>
<dbReference type="AlphaFoldDB" id="G1X7P1"/>